<evidence type="ECO:0000313" key="2">
    <source>
        <dbReference type="Proteomes" id="UP000284751"/>
    </source>
</evidence>
<protein>
    <submittedName>
        <fullName evidence="1">Uncharacterized protein</fullName>
    </submittedName>
</protein>
<organism evidence="1 2">
    <name type="scientific">[Clostridium] leptum</name>
    <dbReference type="NCBI Taxonomy" id="1535"/>
    <lineage>
        <taxon>Bacteria</taxon>
        <taxon>Bacillati</taxon>
        <taxon>Bacillota</taxon>
        <taxon>Clostridia</taxon>
        <taxon>Eubacteriales</taxon>
        <taxon>Oscillospiraceae</taxon>
        <taxon>Oscillospiraceae incertae sedis</taxon>
    </lineage>
</organism>
<reference evidence="1 2" key="1">
    <citation type="submission" date="2018-08" db="EMBL/GenBank/DDBJ databases">
        <title>A genome reference for cultivated species of the human gut microbiota.</title>
        <authorList>
            <person name="Zou Y."/>
            <person name="Xue W."/>
            <person name="Luo G."/>
        </authorList>
    </citation>
    <scope>NUCLEOTIDE SEQUENCE [LARGE SCALE GENOMIC DNA]</scope>
    <source>
        <strain evidence="1 2">AF28-26</strain>
    </source>
</reference>
<comment type="caution">
    <text evidence="1">The sequence shown here is derived from an EMBL/GenBank/DDBJ whole genome shotgun (WGS) entry which is preliminary data.</text>
</comment>
<name>A0A412AWH6_9FIRM</name>
<gene>
    <name evidence="1" type="ORF">DWY99_08515</name>
</gene>
<evidence type="ECO:0000313" key="1">
    <source>
        <dbReference type="EMBL" id="RGQ40159.1"/>
    </source>
</evidence>
<accession>A0A412AWH6</accession>
<proteinExistence type="predicted"/>
<sequence>MKKRREDQFRQMRADETGREIRRKIGNVKETIGQDSKKGCARKKSGASKGCCAFERSVWRLLSRKQMVIRKRKRPDCCVRPFFTFSSGYH</sequence>
<dbReference type="AlphaFoldDB" id="A0A412AWH6"/>
<dbReference type="EMBL" id="QRTC01000031">
    <property type="protein sequence ID" value="RGQ40159.1"/>
    <property type="molecule type" value="Genomic_DNA"/>
</dbReference>
<dbReference type="Proteomes" id="UP000284751">
    <property type="component" value="Unassembled WGS sequence"/>
</dbReference>